<dbReference type="Gene3D" id="3.30.160.20">
    <property type="match status" value="1"/>
</dbReference>
<dbReference type="GO" id="GO:0046872">
    <property type="term" value="F:metal ion binding"/>
    <property type="evidence" value="ECO:0007669"/>
    <property type="project" value="UniProtKB-KW"/>
</dbReference>
<name>A0A2K9AD76_9GAMM</name>
<evidence type="ECO:0000256" key="3">
    <source>
        <dbReference type="ARBA" id="ARBA00010183"/>
    </source>
</evidence>
<comment type="subcellular location">
    <subcellularLocation>
        <location evidence="2 15">Cytoplasm</location>
    </subcellularLocation>
</comment>
<evidence type="ECO:0000256" key="15">
    <source>
        <dbReference type="HAMAP-Rule" id="MF_00104"/>
    </source>
</evidence>
<comment type="cofactor">
    <cofactor evidence="15">
        <name>Mg(2+)</name>
        <dbReference type="ChEBI" id="CHEBI:18420"/>
    </cofactor>
</comment>
<keyword evidence="8 15" id="KW-0819">tRNA processing</keyword>
<keyword evidence="9 15" id="KW-0540">Nuclease</keyword>
<keyword evidence="7 15" id="KW-0507">mRNA processing</keyword>
<feature type="binding site" evidence="15">
    <location>
        <position position="116"/>
    </location>
    <ligand>
        <name>Mg(2+)</name>
        <dbReference type="ChEBI" id="CHEBI:18420"/>
    </ligand>
</feature>
<dbReference type="InterPro" id="IPR014720">
    <property type="entry name" value="dsRBD_dom"/>
</dbReference>
<evidence type="ECO:0000256" key="2">
    <source>
        <dbReference type="ARBA" id="ARBA00004496"/>
    </source>
</evidence>
<dbReference type="KEGG" id="kpd:CW740_03435"/>
<keyword evidence="5 15" id="KW-0963">Cytoplasm</keyword>
<keyword evidence="14 15" id="KW-0694">RNA-binding</keyword>
<reference evidence="16 17" key="1">
    <citation type="submission" date="2017-12" db="EMBL/GenBank/DDBJ databases">
        <title>Kangiella profundi FT102 completed genome.</title>
        <authorList>
            <person name="Xu J."/>
            <person name="Wang J."/>
            <person name="Lu Y."/>
        </authorList>
    </citation>
    <scope>NUCLEOTIDE SEQUENCE [LARGE SCALE GENOMIC DNA]</scope>
    <source>
        <strain evidence="16 17">FT102</strain>
    </source>
</reference>
<dbReference type="GO" id="GO:0006364">
    <property type="term" value="P:rRNA processing"/>
    <property type="evidence" value="ECO:0007669"/>
    <property type="project" value="UniProtKB-UniRule"/>
</dbReference>
<dbReference type="NCBIfam" id="TIGR02191">
    <property type="entry name" value="RNaseIII"/>
    <property type="match status" value="1"/>
</dbReference>
<dbReference type="GO" id="GO:0005737">
    <property type="term" value="C:cytoplasm"/>
    <property type="evidence" value="ECO:0007669"/>
    <property type="project" value="UniProtKB-SubCell"/>
</dbReference>
<accession>A0A2K9AD76</accession>
<evidence type="ECO:0000256" key="13">
    <source>
        <dbReference type="ARBA" id="ARBA00022842"/>
    </source>
</evidence>
<dbReference type="InterPro" id="IPR000999">
    <property type="entry name" value="RNase_III_dom"/>
</dbReference>
<dbReference type="EC" id="3.1.26.3" evidence="15"/>
<evidence type="ECO:0000256" key="5">
    <source>
        <dbReference type="ARBA" id="ARBA00022490"/>
    </source>
</evidence>
<keyword evidence="17" id="KW-1185">Reference proteome</keyword>
<dbReference type="GO" id="GO:0019843">
    <property type="term" value="F:rRNA binding"/>
    <property type="evidence" value="ECO:0007669"/>
    <property type="project" value="UniProtKB-KW"/>
</dbReference>
<feature type="binding site" evidence="15">
    <location>
        <position position="119"/>
    </location>
    <ligand>
        <name>Mg(2+)</name>
        <dbReference type="ChEBI" id="CHEBI:18420"/>
    </ligand>
</feature>
<dbReference type="SMART" id="SM00535">
    <property type="entry name" value="RIBOc"/>
    <property type="match status" value="1"/>
</dbReference>
<sequence>MSHKKLLIERLCNRLGYQFTDPSLLKLALTHRSGANKHNERLEFLGDSILGMVIAEYLFIHLKKADEGQLTRLRASLVKGKTLAEIAKELELGDCLYLGEGELKSGGFRRASILADALEAIIGAIYQDTGFDGAKKVILGLYQKRLTNVDLKSVQKDPKTQLQEWLQSRKLPLPEYELLKVTGEPHKQTFDVACVLSEKKVKTHGSGSSRRNAEQQAAEKALAIILDGK</sequence>
<dbReference type="PANTHER" id="PTHR11207">
    <property type="entry name" value="RIBONUCLEASE III"/>
    <property type="match status" value="1"/>
</dbReference>
<evidence type="ECO:0000256" key="14">
    <source>
        <dbReference type="ARBA" id="ARBA00022884"/>
    </source>
</evidence>
<feature type="binding site" evidence="15">
    <location>
        <position position="43"/>
    </location>
    <ligand>
        <name>Mg(2+)</name>
        <dbReference type="ChEBI" id="CHEBI:18420"/>
    </ligand>
</feature>
<evidence type="ECO:0000256" key="1">
    <source>
        <dbReference type="ARBA" id="ARBA00000109"/>
    </source>
</evidence>
<evidence type="ECO:0000256" key="9">
    <source>
        <dbReference type="ARBA" id="ARBA00022722"/>
    </source>
</evidence>
<feature type="active site" evidence="15">
    <location>
        <position position="119"/>
    </location>
</feature>
<evidence type="ECO:0000256" key="12">
    <source>
        <dbReference type="ARBA" id="ARBA00022801"/>
    </source>
</evidence>
<dbReference type="PANTHER" id="PTHR11207:SF0">
    <property type="entry name" value="RIBONUCLEASE 3"/>
    <property type="match status" value="1"/>
</dbReference>
<evidence type="ECO:0000313" key="17">
    <source>
        <dbReference type="Proteomes" id="UP000232693"/>
    </source>
</evidence>
<evidence type="ECO:0000256" key="11">
    <source>
        <dbReference type="ARBA" id="ARBA00022759"/>
    </source>
</evidence>
<dbReference type="CDD" id="cd00593">
    <property type="entry name" value="RIBOc"/>
    <property type="match status" value="1"/>
</dbReference>
<dbReference type="GO" id="GO:0003725">
    <property type="term" value="F:double-stranded RNA binding"/>
    <property type="evidence" value="ECO:0007669"/>
    <property type="project" value="TreeGrafter"/>
</dbReference>
<dbReference type="CDD" id="cd10845">
    <property type="entry name" value="DSRM_RNAse_III_family"/>
    <property type="match status" value="1"/>
</dbReference>
<keyword evidence="6 15" id="KW-0698">rRNA processing</keyword>
<evidence type="ECO:0000313" key="16">
    <source>
        <dbReference type="EMBL" id="AUD78346.1"/>
    </source>
</evidence>
<keyword evidence="12 15" id="KW-0378">Hydrolase</keyword>
<dbReference type="FunFam" id="3.30.160.20:FF:000003">
    <property type="entry name" value="Ribonuclease 3"/>
    <property type="match status" value="1"/>
</dbReference>
<dbReference type="Pfam" id="PF00035">
    <property type="entry name" value="dsrm"/>
    <property type="match status" value="1"/>
</dbReference>
<dbReference type="Pfam" id="PF14622">
    <property type="entry name" value="Ribonucleas_3_3"/>
    <property type="match status" value="1"/>
</dbReference>
<dbReference type="GO" id="GO:0006397">
    <property type="term" value="P:mRNA processing"/>
    <property type="evidence" value="ECO:0007669"/>
    <property type="project" value="UniProtKB-UniRule"/>
</dbReference>
<dbReference type="PROSITE" id="PS00517">
    <property type="entry name" value="RNASE_3_1"/>
    <property type="match status" value="1"/>
</dbReference>
<dbReference type="PROSITE" id="PS50137">
    <property type="entry name" value="DS_RBD"/>
    <property type="match status" value="1"/>
</dbReference>
<keyword evidence="10 15" id="KW-0479">Metal-binding</keyword>
<comment type="subunit">
    <text evidence="4 15">Homodimer.</text>
</comment>
<feature type="active site" evidence="15">
    <location>
        <position position="47"/>
    </location>
</feature>
<evidence type="ECO:0000256" key="4">
    <source>
        <dbReference type="ARBA" id="ARBA00011738"/>
    </source>
</evidence>
<proteinExistence type="inferred from homology"/>
<evidence type="ECO:0000256" key="7">
    <source>
        <dbReference type="ARBA" id="ARBA00022664"/>
    </source>
</evidence>
<dbReference type="SMART" id="SM00358">
    <property type="entry name" value="DSRM"/>
    <property type="match status" value="1"/>
</dbReference>
<dbReference type="GO" id="GO:0008033">
    <property type="term" value="P:tRNA processing"/>
    <property type="evidence" value="ECO:0007669"/>
    <property type="project" value="UniProtKB-KW"/>
</dbReference>
<gene>
    <name evidence="15" type="primary">rnc</name>
    <name evidence="16" type="ORF">CW740_03435</name>
</gene>
<dbReference type="RefSeq" id="WP_106646218.1">
    <property type="nucleotide sequence ID" value="NZ_BMGO01000002.1"/>
</dbReference>
<dbReference type="InterPro" id="IPR036389">
    <property type="entry name" value="RNase_III_sf"/>
</dbReference>
<dbReference type="SUPFAM" id="SSF54768">
    <property type="entry name" value="dsRNA-binding domain-like"/>
    <property type="match status" value="1"/>
</dbReference>
<dbReference type="GO" id="GO:0042802">
    <property type="term" value="F:identical protein binding"/>
    <property type="evidence" value="ECO:0007669"/>
    <property type="project" value="UniProtKB-ARBA"/>
</dbReference>
<keyword evidence="13 15" id="KW-0460">Magnesium</keyword>
<dbReference type="GO" id="GO:0010468">
    <property type="term" value="P:regulation of gene expression"/>
    <property type="evidence" value="ECO:0007669"/>
    <property type="project" value="TreeGrafter"/>
</dbReference>
<dbReference type="HAMAP" id="MF_00104">
    <property type="entry name" value="RNase_III"/>
    <property type="match status" value="1"/>
</dbReference>
<dbReference type="AlphaFoldDB" id="A0A2K9AD76"/>
<organism evidence="16 17">
    <name type="scientific">Kangiella profundi</name>
    <dbReference type="NCBI Taxonomy" id="1561924"/>
    <lineage>
        <taxon>Bacteria</taxon>
        <taxon>Pseudomonadati</taxon>
        <taxon>Pseudomonadota</taxon>
        <taxon>Gammaproteobacteria</taxon>
        <taxon>Kangiellales</taxon>
        <taxon>Kangiellaceae</taxon>
        <taxon>Kangiella</taxon>
    </lineage>
</organism>
<dbReference type="InterPro" id="IPR011907">
    <property type="entry name" value="RNase_III"/>
</dbReference>
<dbReference type="PROSITE" id="PS50142">
    <property type="entry name" value="RNASE_3_2"/>
    <property type="match status" value="1"/>
</dbReference>
<dbReference type="FunFam" id="1.10.1520.10:FF:000001">
    <property type="entry name" value="Ribonuclease 3"/>
    <property type="match status" value="1"/>
</dbReference>
<comment type="function">
    <text evidence="15">Digests double-stranded RNA. Involved in the processing of primary rRNA transcript to yield the immediate precursors to the large and small rRNAs (23S and 16S). Processes some mRNAs, and tRNAs when they are encoded in the rRNA operon. Processes pre-crRNA and tracrRNA of type II CRISPR loci if present in the organism.</text>
</comment>
<comment type="catalytic activity">
    <reaction evidence="1 15">
        <text>Endonucleolytic cleavage to 5'-phosphomonoester.</text>
        <dbReference type="EC" id="3.1.26.3"/>
    </reaction>
</comment>
<dbReference type="OrthoDB" id="9805026at2"/>
<evidence type="ECO:0000256" key="10">
    <source>
        <dbReference type="ARBA" id="ARBA00022723"/>
    </source>
</evidence>
<keyword evidence="15" id="KW-0699">rRNA-binding</keyword>
<dbReference type="Proteomes" id="UP000232693">
    <property type="component" value="Chromosome"/>
</dbReference>
<dbReference type="SUPFAM" id="SSF69065">
    <property type="entry name" value="RNase III domain-like"/>
    <property type="match status" value="1"/>
</dbReference>
<protein>
    <recommendedName>
        <fullName evidence="15">Ribonuclease 3</fullName>
        <ecNumber evidence="15">3.1.26.3</ecNumber>
    </recommendedName>
    <alternativeName>
        <fullName evidence="15">Ribonuclease III</fullName>
        <shortName evidence="15">RNase III</shortName>
    </alternativeName>
</protein>
<evidence type="ECO:0000256" key="8">
    <source>
        <dbReference type="ARBA" id="ARBA00022694"/>
    </source>
</evidence>
<dbReference type="EMBL" id="CP025120">
    <property type="protein sequence ID" value="AUD78346.1"/>
    <property type="molecule type" value="Genomic_DNA"/>
</dbReference>
<evidence type="ECO:0000256" key="6">
    <source>
        <dbReference type="ARBA" id="ARBA00022552"/>
    </source>
</evidence>
<dbReference type="Gene3D" id="1.10.1520.10">
    <property type="entry name" value="Ribonuclease III domain"/>
    <property type="match status" value="1"/>
</dbReference>
<dbReference type="GO" id="GO:0004525">
    <property type="term" value="F:ribonuclease III activity"/>
    <property type="evidence" value="ECO:0007669"/>
    <property type="project" value="UniProtKB-UniRule"/>
</dbReference>
<keyword evidence="11 15" id="KW-0255">Endonuclease</keyword>
<comment type="similarity">
    <text evidence="3">Belongs to the ribonuclease III family.</text>
</comment>